<dbReference type="EMBL" id="RRYP01022228">
    <property type="protein sequence ID" value="TNV72471.1"/>
    <property type="molecule type" value="Genomic_DNA"/>
</dbReference>
<comment type="caution">
    <text evidence="5">The sequence shown here is derived from an EMBL/GenBank/DDBJ whole genome shotgun (WGS) entry which is preliminary data.</text>
</comment>
<accession>A0A8J8SW42</accession>
<dbReference type="GO" id="GO:0061630">
    <property type="term" value="F:ubiquitin protein ligase activity"/>
    <property type="evidence" value="ECO:0007669"/>
    <property type="project" value="InterPro"/>
</dbReference>
<dbReference type="GO" id="GO:0016607">
    <property type="term" value="C:nuclear speck"/>
    <property type="evidence" value="ECO:0007669"/>
    <property type="project" value="TreeGrafter"/>
</dbReference>
<dbReference type="Proteomes" id="UP000785679">
    <property type="component" value="Unassembled WGS sequence"/>
</dbReference>
<dbReference type="PROSITE" id="PS50237">
    <property type="entry name" value="HECT"/>
    <property type="match status" value="1"/>
</dbReference>
<dbReference type="Pfam" id="PF00632">
    <property type="entry name" value="HECT"/>
    <property type="match status" value="1"/>
</dbReference>
<name>A0A8J8SW42_HALGN</name>
<dbReference type="SMART" id="SM00119">
    <property type="entry name" value="HECTc"/>
    <property type="match status" value="1"/>
</dbReference>
<dbReference type="Gene3D" id="3.30.2410.10">
    <property type="entry name" value="Hect, E3 ligase catalytic domain"/>
    <property type="match status" value="1"/>
</dbReference>
<evidence type="ECO:0000259" key="4">
    <source>
        <dbReference type="PROSITE" id="PS50237"/>
    </source>
</evidence>
<dbReference type="GO" id="GO:0043161">
    <property type="term" value="P:proteasome-mediated ubiquitin-dependent protein catabolic process"/>
    <property type="evidence" value="ECO:0007669"/>
    <property type="project" value="TreeGrafter"/>
</dbReference>
<organism evidence="5 7">
    <name type="scientific">Halteria grandinella</name>
    <dbReference type="NCBI Taxonomy" id="5974"/>
    <lineage>
        <taxon>Eukaryota</taxon>
        <taxon>Sar</taxon>
        <taxon>Alveolata</taxon>
        <taxon>Ciliophora</taxon>
        <taxon>Intramacronucleata</taxon>
        <taxon>Spirotrichea</taxon>
        <taxon>Stichotrichia</taxon>
        <taxon>Sporadotrichida</taxon>
        <taxon>Halteriidae</taxon>
        <taxon>Halteria</taxon>
    </lineage>
</organism>
<keyword evidence="1" id="KW-0808">Transferase</keyword>
<keyword evidence="2 3" id="KW-0833">Ubl conjugation pathway</keyword>
<dbReference type="AlphaFoldDB" id="A0A8J8SW42"/>
<evidence type="ECO:0000313" key="5">
    <source>
        <dbReference type="EMBL" id="TNV72471.1"/>
    </source>
</evidence>
<gene>
    <name evidence="5" type="ORF">FGO68_gene12</name>
    <name evidence="6" type="ORF">FGO68_gene6592</name>
</gene>
<dbReference type="Gene3D" id="3.30.2160.10">
    <property type="entry name" value="Hect, E3 ligase catalytic domain"/>
    <property type="match status" value="1"/>
</dbReference>
<dbReference type="EMBL" id="RRYP01022227">
    <property type="protein sequence ID" value="TNV72472.1"/>
    <property type="molecule type" value="Genomic_DNA"/>
</dbReference>
<dbReference type="Gene3D" id="3.90.1750.10">
    <property type="entry name" value="Hect, E3 ligase catalytic domains"/>
    <property type="match status" value="1"/>
</dbReference>
<keyword evidence="7" id="KW-1185">Reference proteome</keyword>
<feature type="domain" description="HECT" evidence="4">
    <location>
        <begin position="1"/>
        <end position="341"/>
    </location>
</feature>
<evidence type="ECO:0000313" key="6">
    <source>
        <dbReference type="EMBL" id="TNV72472.1"/>
    </source>
</evidence>
<reference evidence="5" key="1">
    <citation type="submission" date="2019-06" db="EMBL/GenBank/DDBJ databases">
        <authorList>
            <person name="Zheng W."/>
        </authorList>
    </citation>
    <scope>NUCLEOTIDE SEQUENCE</scope>
    <source>
        <strain evidence="5">QDHG01</strain>
    </source>
</reference>
<proteinExistence type="predicted"/>
<dbReference type="InterPro" id="IPR000569">
    <property type="entry name" value="HECT_dom"/>
</dbReference>
<dbReference type="InterPro" id="IPR045322">
    <property type="entry name" value="HECTD1/TRIP12-like"/>
</dbReference>
<dbReference type="PANTHER" id="PTHR45670">
    <property type="entry name" value="E3 UBIQUITIN-PROTEIN LIGASE TRIP12"/>
    <property type="match status" value="1"/>
</dbReference>
<evidence type="ECO:0000256" key="2">
    <source>
        <dbReference type="ARBA" id="ARBA00022786"/>
    </source>
</evidence>
<sequence length="341" mass="39026">MSDNSLFPAPINVVSINPDDDLQRIYEVFRLTGMMIAKSISDDRLIELPLSPVFWDLILGKKMNIFDLERLDPNLFKVFADLQVLANRKRDIDKAVFFDQDHKQRQLNTLKTQSGARLEDLTLAFTLPGYDSIELKPNGKDEDVTLDNLQEYIDLVLHFLFHETVKIQIQAFKKGFNHIFPVDNLRPFAGNLELEDMICGTQRNEDEWANPAKLAEFITPAHGFHQTSPQFLYFVRFMSELAMEDRRKFLRFITGSPRLPNGGFGSLDPKITVVLKKPIIPAGASSLMSQEMMQAQHIDEILPSVMACQNYIKLPAYSSFEMLRDKFMKAINEGANNFTLS</sequence>
<dbReference type="InterPro" id="IPR035983">
    <property type="entry name" value="Hect_E3_ubiquitin_ligase"/>
</dbReference>
<evidence type="ECO:0000256" key="1">
    <source>
        <dbReference type="ARBA" id="ARBA00022679"/>
    </source>
</evidence>
<evidence type="ECO:0000313" key="7">
    <source>
        <dbReference type="Proteomes" id="UP000785679"/>
    </source>
</evidence>
<protein>
    <recommendedName>
        <fullName evidence="4">HECT domain-containing protein</fullName>
    </recommendedName>
</protein>
<dbReference type="GO" id="GO:0000209">
    <property type="term" value="P:protein polyubiquitination"/>
    <property type="evidence" value="ECO:0007669"/>
    <property type="project" value="TreeGrafter"/>
</dbReference>
<feature type="active site" description="Glycyl thioester intermediate" evidence="3">
    <location>
        <position position="308"/>
    </location>
</feature>
<dbReference type="SUPFAM" id="SSF56204">
    <property type="entry name" value="Hect, E3 ligase catalytic domain"/>
    <property type="match status" value="1"/>
</dbReference>
<dbReference type="PANTHER" id="PTHR45670:SF1">
    <property type="entry name" value="E3 UBIQUITIN-PROTEIN LIGASE HECTD1"/>
    <property type="match status" value="1"/>
</dbReference>
<evidence type="ECO:0000256" key="3">
    <source>
        <dbReference type="PROSITE-ProRule" id="PRU00104"/>
    </source>
</evidence>
<dbReference type="OrthoDB" id="409931at2759"/>